<comment type="caution">
    <text evidence="5">The sequence shown here is derived from an EMBL/GenBank/DDBJ whole genome shotgun (WGS) entry which is preliminary data.</text>
</comment>
<evidence type="ECO:0000256" key="4">
    <source>
        <dbReference type="SAM" id="MobiDB-lite"/>
    </source>
</evidence>
<sequence length="115" mass="13052">MEQNETITPATAIPSPEEQADLQRRRKRLLFRSQHRGTFETDILIGGFVEKYVNTMDATALDDIEAVLETPDPILTDWLFNRFPVPPEQETPMLRALLNDAHQRAGIISQPVKPA</sequence>
<comment type="similarity">
    <text evidence="1">Belongs to the SdhE FAD assembly factor family.</text>
</comment>
<feature type="region of interest" description="Disordered" evidence="4">
    <location>
        <begin position="1"/>
        <end position="21"/>
    </location>
</feature>
<dbReference type="EMBL" id="BJYG01000039">
    <property type="protein sequence ID" value="GEN64319.1"/>
    <property type="molecule type" value="Genomic_DNA"/>
</dbReference>
<keyword evidence="6" id="KW-1185">Reference proteome</keyword>
<evidence type="ECO:0000313" key="6">
    <source>
        <dbReference type="Proteomes" id="UP000321746"/>
    </source>
</evidence>
<dbReference type="GO" id="GO:0006099">
    <property type="term" value="P:tricarboxylic acid cycle"/>
    <property type="evidence" value="ECO:0007669"/>
    <property type="project" value="TreeGrafter"/>
</dbReference>
<dbReference type="SUPFAM" id="SSF109910">
    <property type="entry name" value="YgfY-like"/>
    <property type="match status" value="1"/>
</dbReference>
<dbReference type="OrthoDB" id="9807264at2"/>
<dbReference type="Proteomes" id="UP000321746">
    <property type="component" value="Unassembled WGS sequence"/>
</dbReference>
<dbReference type="Pfam" id="PF03937">
    <property type="entry name" value="Sdh5"/>
    <property type="match status" value="1"/>
</dbReference>
<evidence type="ECO:0000256" key="2">
    <source>
        <dbReference type="ARBA" id="ARBA00019418"/>
    </source>
</evidence>
<proteinExistence type="inferred from homology"/>
<dbReference type="RefSeq" id="WP_146890592.1">
    <property type="nucleotide sequence ID" value="NZ_BJYG01000039.1"/>
</dbReference>
<evidence type="ECO:0000256" key="3">
    <source>
        <dbReference type="ARBA" id="ARBA00023186"/>
    </source>
</evidence>
<dbReference type="PANTHER" id="PTHR12469">
    <property type="entry name" value="PROTEIN EMI5 HOMOLOG, MITOCHONDRIAL"/>
    <property type="match status" value="1"/>
</dbReference>
<reference evidence="5 6" key="1">
    <citation type="submission" date="2019-07" db="EMBL/GenBank/DDBJ databases">
        <title>Whole genome shotgun sequence of Acetobacter oeni NBRC 105207.</title>
        <authorList>
            <person name="Hosoyama A."/>
            <person name="Uohara A."/>
            <person name="Ohji S."/>
            <person name="Ichikawa N."/>
        </authorList>
    </citation>
    <scope>NUCLEOTIDE SEQUENCE [LARGE SCALE GENOMIC DNA]</scope>
    <source>
        <strain evidence="5 6">NBRC 105207</strain>
    </source>
</reference>
<gene>
    <name evidence="5" type="ORF">AOE01nite_25430</name>
</gene>
<organism evidence="5 6">
    <name type="scientific">Acetobacter oeni</name>
    <dbReference type="NCBI Taxonomy" id="304077"/>
    <lineage>
        <taxon>Bacteria</taxon>
        <taxon>Pseudomonadati</taxon>
        <taxon>Pseudomonadota</taxon>
        <taxon>Alphaproteobacteria</taxon>
        <taxon>Acetobacterales</taxon>
        <taxon>Acetobacteraceae</taxon>
        <taxon>Acetobacter</taxon>
    </lineage>
</organism>
<evidence type="ECO:0000256" key="1">
    <source>
        <dbReference type="ARBA" id="ARBA00008571"/>
    </source>
</evidence>
<dbReference type="PANTHER" id="PTHR12469:SF2">
    <property type="entry name" value="SUCCINATE DEHYDROGENASE ASSEMBLY FACTOR 2, MITOCHONDRIAL"/>
    <property type="match status" value="1"/>
</dbReference>
<evidence type="ECO:0000313" key="5">
    <source>
        <dbReference type="EMBL" id="GEN64319.1"/>
    </source>
</evidence>
<dbReference type="InterPro" id="IPR005631">
    <property type="entry name" value="SDH"/>
</dbReference>
<keyword evidence="3" id="KW-0143">Chaperone</keyword>
<dbReference type="Gene3D" id="1.10.150.250">
    <property type="entry name" value="Flavinator of succinate dehydrogenase"/>
    <property type="match status" value="1"/>
</dbReference>
<dbReference type="AlphaFoldDB" id="A0A511XMZ7"/>
<accession>A0A511XMZ7</accession>
<dbReference type="InterPro" id="IPR036714">
    <property type="entry name" value="SDH_sf"/>
</dbReference>
<protein>
    <recommendedName>
        <fullName evidence="2">FAD assembly factor SdhE</fullName>
    </recommendedName>
</protein>
<name>A0A511XMZ7_9PROT</name>